<keyword evidence="2" id="KW-1185">Reference proteome</keyword>
<evidence type="ECO:0000313" key="2">
    <source>
        <dbReference type="Proteomes" id="UP000762676"/>
    </source>
</evidence>
<dbReference type="Proteomes" id="UP000762676">
    <property type="component" value="Unassembled WGS sequence"/>
</dbReference>
<name>A0AAV4FLS7_9GAST</name>
<evidence type="ECO:0000313" key="1">
    <source>
        <dbReference type="EMBL" id="GFR74174.1"/>
    </source>
</evidence>
<organism evidence="1 2">
    <name type="scientific">Elysia marginata</name>
    <dbReference type="NCBI Taxonomy" id="1093978"/>
    <lineage>
        <taxon>Eukaryota</taxon>
        <taxon>Metazoa</taxon>
        <taxon>Spiralia</taxon>
        <taxon>Lophotrochozoa</taxon>
        <taxon>Mollusca</taxon>
        <taxon>Gastropoda</taxon>
        <taxon>Heterobranchia</taxon>
        <taxon>Euthyneura</taxon>
        <taxon>Panpulmonata</taxon>
        <taxon>Sacoglossa</taxon>
        <taxon>Placobranchoidea</taxon>
        <taxon>Plakobranchidae</taxon>
        <taxon>Elysia</taxon>
    </lineage>
</organism>
<reference evidence="1 2" key="1">
    <citation type="journal article" date="2021" name="Elife">
        <title>Chloroplast acquisition without the gene transfer in kleptoplastic sea slugs, Plakobranchus ocellatus.</title>
        <authorList>
            <person name="Maeda T."/>
            <person name="Takahashi S."/>
            <person name="Yoshida T."/>
            <person name="Shimamura S."/>
            <person name="Takaki Y."/>
            <person name="Nagai Y."/>
            <person name="Toyoda A."/>
            <person name="Suzuki Y."/>
            <person name="Arimoto A."/>
            <person name="Ishii H."/>
            <person name="Satoh N."/>
            <person name="Nishiyama T."/>
            <person name="Hasebe M."/>
            <person name="Maruyama T."/>
            <person name="Minagawa J."/>
            <person name="Obokata J."/>
            <person name="Shigenobu S."/>
        </authorList>
    </citation>
    <scope>NUCLEOTIDE SEQUENCE [LARGE SCALE GENOMIC DNA]</scope>
</reference>
<protein>
    <submittedName>
        <fullName evidence="1">Uncharacterized protein</fullName>
    </submittedName>
</protein>
<comment type="caution">
    <text evidence="1">The sequence shown here is derived from an EMBL/GenBank/DDBJ whole genome shotgun (WGS) entry which is preliminary data.</text>
</comment>
<dbReference type="AlphaFoldDB" id="A0AAV4FLS7"/>
<proteinExistence type="predicted"/>
<dbReference type="EMBL" id="BMAT01007923">
    <property type="protein sequence ID" value="GFR74174.1"/>
    <property type="molecule type" value="Genomic_DNA"/>
</dbReference>
<gene>
    <name evidence="1" type="ORF">ElyMa_003884800</name>
</gene>
<sequence>MKIVKTVTSGSPLGMGIALKSRQTGASESQPMVELLVQSLKSGSVYSCKETADLNSHDPLCRGSIGYAWRCKTYRVSNVVDEMGPLKGLWLRRVRSVSRERGWDFSPRASSISRDKARHGRGFYLKCSTVETSNIESWYSEIHNL</sequence>
<accession>A0AAV4FLS7</accession>